<sequence length="117" mass="12744">MPMKVASTVDSRNKFKASNAESNGESLFPEVAPLIFPALDHLDEVGEGVLHTQNKSKKGKSVVDDYMDRRATAKYAAKHPGCVFATSVPAPKFTSRYADPLIRPVVAILSLWSRVAV</sequence>
<proteinExistence type="predicted"/>
<evidence type="ECO:0000313" key="3">
    <source>
        <dbReference type="Proteomes" id="UP000256328"/>
    </source>
</evidence>
<feature type="region of interest" description="Disordered" evidence="1">
    <location>
        <begin position="1"/>
        <end position="23"/>
    </location>
</feature>
<organism evidence="2 3">
    <name type="scientific">Coleophoma crateriformis</name>
    <dbReference type="NCBI Taxonomy" id="565419"/>
    <lineage>
        <taxon>Eukaryota</taxon>
        <taxon>Fungi</taxon>
        <taxon>Dikarya</taxon>
        <taxon>Ascomycota</taxon>
        <taxon>Pezizomycotina</taxon>
        <taxon>Leotiomycetes</taxon>
        <taxon>Helotiales</taxon>
        <taxon>Dermateaceae</taxon>
        <taxon>Coleophoma</taxon>
    </lineage>
</organism>
<protein>
    <submittedName>
        <fullName evidence="2">Uncharacterized protein</fullName>
    </submittedName>
</protein>
<dbReference type="AlphaFoldDB" id="A0A3D8SAQ2"/>
<dbReference type="OrthoDB" id="3433125at2759"/>
<keyword evidence="3" id="KW-1185">Reference proteome</keyword>
<name>A0A3D8SAQ2_9HELO</name>
<dbReference type="Proteomes" id="UP000256328">
    <property type="component" value="Unassembled WGS sequence"/>
</dbReference>
<comment type="caution">
    <text evidence="2">The sequence shown here is derived from an EMBL/GenBank/DDBJ whole genome shotgun (WGS) entry which is preliminary data.</text>
</comment>
<reference evidence="2 3" key="1">
    <citation type="journal article" date="2018" name="IMA Fungus">
        <title>IMA Genome-F 9: Draft genome sequence of Annulohypoxylon stygium, Aspergillus mulundensis, Berkeleyomyces basicola (syn. Thielaviopsis basicola), Ceratocystis smalleyi, two Cercospora beticola strains, Coleophoma cylindrospora, Fusarium fracticaudum, Phialophora cf. hyalina, and Morchella septimelata.</title>
        <authorList>
            <person name="Wingfield B.D."/>
            <person name="Bills G.F."/>
            <person name="Dong Y."/>
            <person name="Huang W."/>
            <person name="Nel W.J."/>
            <person name="Swalarsk-Parry B.S."/>
            <person name="Vaghefi N."/>
            <person name="Wilken P.M."/>
            <person name="An Z."/>
            <person name="de Beer Z.W."/>
            <person name="De Vos L."/>
            <person name="Chen L."/>
            <person name="Duong T.A."/>
            <person name="Gao Y."/>
            <person name="Hammerbacher A."/>
            <person name="Kikkert J.R."/>
            <person name="Li Y."/>
            <person name="Li H."/>
            <person name="Li K."/>
            <person name="Li Q."/>
            <person name="Liu X."/>
            <person name="Ma X."/>
            <person name="Naidoo K."/>
            <person name="Pethybridge S.J."/>
            <person name="Sun J."/>
            <person name="Steenkamp E.T."/>
            <person name="van der Nest M.A."/>
            <person name="van Wyk S."/>
            <person name="Wingfield M.J."/>
            <person name="Xiong C."/>
            <person name="Yue Q."/>
            <person name="Zhang X."/>
        </authorList>
    </citation>
    <scope>NUCLEOTIDE SEQUENCE [LARGE SCALE GENOMIC DNA]</scope>
    <source>
        <strain evidence="2 3">BP5796</strain>
    </source>
</reference>
<dbReference type="EMBL" id="PDLN01000006">
    <property type="protein sequence ID" value="RDW83452.1"/>
    <property type="molecule type" value="Genomic_DNA"/>
</dbReference>
<accession>A0A3D8SAQ2</accession>
<evidence type="ECO:0000313" key="2">
    <source>
        <dbReference type="EMBL" id="RDW83452.1"/>
    </source>
</evidence>
<gene>
    <name evidence="2" type="ORF">BP5796_04943</name>
</gene>
<evidence type="ECO:0000256" key="1">
    <source>
        <dbReference type="SAM" id="MobiDB-lite"/>
    </source>
</evidence>